<feature type="region of interest" description="Disordered" evidence="1">
    <location>
        <begin position="691"/>
        <end position="736"/>
    </location>
</feature>
<feature type="compositionally biased region" description="Polar residues" evidence="1">
    <location>
        <begin position="428"/>
        <end position="440"/>
    </location>
</feature>
<proteinExistence type="predicted"/>
<protein>
    <submittedName>
        <fullName evidence="2">Uncharacterized protein</fullName>
    </submittedName>
</protein>
<feature type="compositionally biased region" description="Low complexity" evidence="1">
    <location>
        <begin position="610"/>
        <end position="635"/>
    </location>
</feature>
<dbReference type="Pfam" id="PF17690">
    <property type="entry name" value="DUF5537"/>
    <property type="match status" value="1"/>
</dbReference>
<name>A0ABP0GG96_CLALP</name>
<dbReference type="EMBL" id="CAWYQH010000119">
    <property type="protein sequence ID" value="CAK8690800.1"/>
    <property type="molecule type" value="Genomic_DNA"/>
</dbReference>
<evidence type="ECO:0000313" key="2">
    <source>
        <dbReference type="EMBL" id="CAK8690800.1"/>
    </source>
</evidence>
<feature type="compositionally biased region" description="Polar residues" evidence="1">
    <location>
        <begin position="700"/>
        <end position="720"/>
    </location>
</feature>
<evidence type="ECO:0000313" key="3">
    <source>
        <dbReference type="Proteomes" id="UP001642483"/>
    </source>
</evidence>
<feature type="region of interest" description="Disordered" evidence="1">
    <location>
        <begin position="510"/>
        <end position="575"/>
    </location>
</feature>
<dbReference type="Proteomes" id="UP001642483">
    <property type="component" value="Unassembled WGS sequence"/>
</dbReference>
<evidence type="ECO:0000256" key="1">
    <source>
        <dbReference type="SAM" id="MobiDB-lite"/>
    </source>
</evidence>
<feature type="region of interest" description="Disordered" evidence="1">
    <location>
        <begin position="114"/>
        <end position="149"/>
    </location>
</feature>
<organism evidence="2 3">
    <name type="scientific">Clavelina lepadiformis</name>
    <name type="common">Light-bulb sea squirt</name>
    <name type="synonym">Ascidia lepadiformis</name>
    <dbReference type="NCBI Taxonomy" id="159417"/>
    <lineage>
        <taxon>Eukaryota</taxon>
        <taxon>Metazoa</taxon>
        <taxon>Chordata</taxon>
        <taxon>Tunicata</taxon>
        <taxon>Ascidiacea</taxon>
        <taxon>Aplousobranchia</taxon>
        <taxon>Clavelinidae</taxon>
        <taxon>Clavelina</taxon>
    </lineage>
</organism>
<accession>A0ABP0GG96</accession>
<feature type="compositionally biased region" description="Polar residues" evidence="1">
    <location>
        <begin position="534"/>
        <end position="549"/>
    </location>
</feature>
<comment type="caution">
    <text evidence="2">The sequence shown here is derived from an EMBL/GenBank/DDBJ whole genome shotgun (WGS) entry which is preliminary data.</text>
</comment>
<feature type="region of interest" description="Disordered" evidence="1">
    <location>
        <begin position="591"/>
        <end position="635"/>
    </location>
</feature>
<gene>
    <name evidence="2" type="ORF">CVLEPA_LOCUS23370</name>
</gene>
<sequence>MSNDRDSTIDKFSSETCRIGRSKTLAVLAKSKKNKPSQKESPFLNLRKNSDKAFKAQIVPQSFPHNNTLSVLEHRLSSNLAILVPLLKRSCPNNLLQIERLDSGGKLIRENPEQPEVNKKLQAPCSLPPSRHPQISSSPSLHNHHRRKKRRQVLYSILPIALSSQLLPRSNNLSQLSSRQNFGENFSAGEKGSVVSKEECEQNYNKNDHKQGDTLNFHKVNKNDLSVETEPLDVLPSRQKHIIKQLRVRDLSPVVSCGGKIGLAVPTCLSQTCVDPRTVKAHIRRQLTLQSGWKTSRRLGLNRFSSSKKSLALPLLSGSNKSSSSHSSLLSYSTESVCSSESMSSTSHPAKQPKAPTSLHMTKPMAVSEHHSHSNLSSSFNMPIANLGHMTVHGKTHQLRNSRSFHGDGGNGITTSIVRATQGIGKDQSGNNATSNPVRQSKQERKLLDRQRIKTLKPLSVTKAQGNHTRLRDLGQADFSAAILPDSGTASYRLTNDVSFDEGSRYKGVGNAFTAFGPPSEEQKNPTGNRRRNTQGNSDGQSGPTSQNSRFEKLSDSGNRGRLTPAGHVTTGGYKETVPMSLIRIEERLNFDPPQGRHQSPGYLSPPVPGSRGNSANGGSNLTSSSLSANTASMSTFRQNRNRENWSYKVGNLSVNGGGYYGSSPVLPGARADTSGIGSLSLNSTSNISQKFSQGREKNGNSNKSRLSSRYGSRYETTSAKDGGFADPCTNPPSSFQQRLTELSMLESDTIKYERNRKLKRKSKQDKDS</sequence>
<keyword evidence="3" id="KW-1185">Reference proteome</keyword>
<feature type="region of interest" description="Disordered" evidence="1">
    <location>
        <begin position="423"/>
        <end position="446"/>
    </location>
</feature>
<dbReference type="InterPro" id="IPR040505">
    <property type="entry name" value="DUF5537"/>
</dbReference>
<reference evidence="2 3" key="1">
    <citation type="submission" date="2024-02" db="EMBL/GenBank/DDBJ databases">
        <authorList>
            <person name="Daric V."/>
            <person name="Darras S."/>
        </authorList>
    </citation>
    <scope>NUCLEOTIDE SEQUENCE [LARGE SCALE GENOMIC DNA]</scope>
</reference>